<dbReference type="SMART" id="SM00248">
    <property type="entry name" value="ANK"/>
    <property type="match status" value="12"/>
</dbReference>
<evidence type="ECO:0000256" key="1">
    <source>
        <dbReference type="ARBA" id="ARBA00022737"/>
    </source>
</evidence>
<dbReference type="PROSITE" id="PS50088">
    <property type="entry name" value="ANK_REPEAT"/>
    <property type="match status" value="10"/>
</dbReference>
<feature type="repeat" description="ANK" evidence="3">
    <location>
        <begin position="145"/>
        <end position="177"/>
    </location>
</feature>
<dbReference type="Proteomes" id="UP001217089">
    <property type="component" value="Unassembled WGS sequence"/>
</dbReference>
<proteinExistence type="predicted"/>
<dbReference type="SUPFAM" id="SSF48403">
    <property type="entry name" value="Ankyrin repeat"/>
    <property type="match status" value="2"/>
</dbReference>
<dbReference type="InterPro" id="IPR036770">
    <property type="entry name" value="Ankyrin_rpt-contain_sf"/>
</dbReference>
<dbReference type="PRINTS" id="PR01415">
    <property type="entry name" value="ANKYRIN"/>
</dbReference>
<feature type="repeat" description="ANK" evidence="3">
    <location>
        <begin position="376"/>
        <end position="408"/>
    </location>
</feature>
<gene>
    <name evidence="4" type="ORF">KUTeg_010912</name>
</gene>
<evidence type="ECO:0000313" key="5">
    <source>
        <dbReference type="Proteomes" id="UP001217089"/>
    </source>
</evidence>
<feature type="repeat" description="ANK" evidence="3">
    <location>
        <begin position="112"/>
        <end position="144"/>
    </location>
</feature>
<evidence type="ECO:0000256" key="2">
    <source>
        <dbReference type="ARBA" id="ARBA00023043"/>
    </source>
</evidence>
<dbReference type="PROSITE" id="PS50297">
    <property type="entry name" value="ANK_REP_REGION"/>
    <property type="match status" value="10"/>
</dbReference>
<dbReference type="Gene3D" id="1.25.40.20">
    <property type="entry name" value="Ankyrin repeat-containing domain"/>
    <property type="match status" value="3"/>
</dbReference>
<dbReference type="Pfam" id="PF12796">
    <property type="entry name" value="Ank_2"/>
    <property type="match status" value="2"/>
</dbReference>
<feature type="repeat" description="ANK" evidence="3">
    <location>
        <begin position="211"/>
        <end position="237"/>
    </location>
</feature>
<organism evidence="4 5">
    <name type="scientific">Tegillarca granosa</name>
    <name type="common">Malaysian cockle</name>
    <name type="synonym">Anadara granosa</name>
    <dbReference type="NCBI Taxonomy" id="220873"/>
    <lineage>
        <taxon>Eukaryota</taxon>
        <taxon>Metazoa</taxon>
        <taxon>Spiralia</taxon>
        <taxon>Lophotrochozoa</taxon>
        <taxon>Mollusca</taxon>
        <taxon>Bivalvia</taxon>
        <taxon>Autobranchia</taxon>
        <taxon>Pteriomorphia</taxon>
        <taxon>Arcoida</taxon>
        <taxon>Arcoidea</taxon>
        <taxon>Arcidae</taxon>
        <taxon>Tegillarca</taxon>
    </lineage>
</organism>
<feature type="repeat" description="ANK" evidence="3">
    <location>
        <begin position="734"/>
        <end position="766"/>
    </location>
</feature>
<keyword evidence="1" id="KW-0677">Repeat</keyword>
<keyword evidence="2 3" id="KW-0040">ANK repeat</keyword>
<reference evidence="4 5" key="1">
    <citation type="submission" date="2022-12" db="EMBL/GenBank/DDBJ databases">
        <title>Chromosome-level genome of Tegillarca granosa.</title>
        <authorList>
            <person name="Kim J."/>
        </authorList>
    </citation>
    <scope>NUCLEOTIDE SEQUENCE [LARGE SCALE GENOMIC DNA]</scope>
    <source>
        <strain evidence="4">Teg-2019</strain>
        <tissue evidence="4">Adductor muscle</tissue>
    </source>
</reference>
<dbReference type="Pfam" id="PF13637">
    <property type="entry name" value="Ank_4"/>
    <property type="match status" value="1"/>
</dbReference>
<dbReference type="PANTHER" id="PTHR24171">
    <property type="entry name" value="ANKYRIN REPEAT DOMAIN-CONTAINING PROTEIN 39-RELATED"/>
    <property type="match status" value="1"/>
</dbReference>
<feature type="repeat" description="ANK" evidence="3">
    <location>
        <begin position="310"/>
        <end position="342"/>
    </location>
</feature>
<evidence type="ECO:0000313" key="4">
    <source>
        <dbReference type="EMBL" id="KAJ8311557.1"/>
    </source>
</evidence>
<feature type="repeat" description="ANK" evidence="3">
    <location>
        <begin position="244"/>
        <end position="276"/>
    </location>
</feature>
<dbReference type="EMBL" id="JARBDR010000496">
    <property type="protein sequence ID" value="KAJ8311557.1"/>
    <property type="molecule type" value="Genomic_DNA"/>
</dbReference>
<dbReference type="PANTHER" id="PTHR24171:SF9">
    <property type="entry name" value="ANKYRIN REPEAT DOMAIN-CONTAINING PROTEIN 39"/>
    <property type="match status" value="1"/>
</dbReference>
<dbReference type="Pfam" id="PF00023">
    <property type="entry name" value="Ank"/>
    <property type="match status" value="2"/>
</dbReference>
<comment type="caution">
    <text evidence="4">The sequence shown here is derived from an EMBL/GenBank/DDBJ whole genome shotgun (WGS) entry which is preliminary data.</text>
</comment>
<dbReference type="InterPro" id="IPR002110">
    <property type="entry name" value="Ankyrin_rpt"/>
</dbReference>
<keyword evidence="5" id="KW-1185">Reference proteome</keyword>
<evidence type="ECO:0000256" key="3">
    <source>
        <dbReference type="PROSITE-ProRule" id="PRU00023"/>
    </source>
</evidence>
<name>A0ABQ9F2E7_TEGGR</name>
<feature type="repeat" description="ANK" evidence="3">
    <location>
        <begin position="277"/>
        <end position="309"/>
    </location>
</feature>
<feature type="repeat" description="ANK" evidence="3">
    <location>
        <begin position="343"/>
        <end position="371"/>
    </location>
</feature>
<feature type="repeat" description="ANK" evidence="3">
    <location>
        <begin position="178"/>
        <end position="210"/>
    </location>
</feature>
<sequence>MDIDRWYSYQDMEKIRILEDSETGVEDDLLKIKYYYSWLLCVNKQNLAKTELCFMWNLITKAVVRIGGSEFKTEIENLASSQTCDPFKIPDKHTQKQVNNPREPALNDALKHDHSKIHEASMFGHCDEVKELLQNGADANERNNALETPLYISAKHGHLDVVKELLKNGADTNKWEYTGETPLYISAKHGHLDVVKELLKNGADTNKRECTGETPLYISAKHGHLDVVKELLQAGADTKKCHIIRATPLYISAMHGHLDVVKELLQNGADKKEWNHKGETPLYISAKHGHLDVVKELLKNGADTNKWECTGATPLYISAKHGHLDVVKELLQNGANTNKCNDTGATPLYISAMHGHLDVVKELLQNGADTNKCYISGDTPLNVAFKHDHHDVVEVLLENKTDRNIKAVDDNYEADVYRKTSNVEKSVLKQKASLKGELTCDQSEIERIQKIFNKIDISVPTTNRQFVVPTGKMFHIYFIHSSDPSDTLWVETTIKTIQNHGFKCCGGLSKIMNEQSFEKIKTDSCVLCLVLTRYFMEEAGKECIEILKSQQCKVLAIQLSEYKETDFQFENVTTIDARDFAEKQIEWFQELLEYLKKTDLQNVNVIANEMFNCEPSTAFRVTSCVADAEPIDILIHTDKVEKPIITDILQNRVKITNPKLVSKESGVINAMILIKAWLCSFMGFVWKISGSNTDFWLRRIKPSLFTESCRGNISGIRYFLDVKRANINDKDGLVGLSPLHLAAINGHYRVVDFLLNREADPNVKADSACYPYLLEYTKDDLNLYFGDCKDASALRLAILFDQDLCVKILLKKGWKMSIEELSICTKISERNKKIEQIFLQYLADNIIQKYSDLKFEVRFCYKPGPPNERIIMCYTNDVYDVINDNYLGVTIRIQNPNIIDDEDSIIFETEPTNNYIIDQKTLSLMEKVIQCNGDRLFESHSNLNIITVSAATLSKKGGVTKGPCIVLYCTTKDVIPLNEEPFPHFLYWNQEKVVTDIREGYFSLCPGGVAERDWNNPLRSGASIGIRGDESQEATMGPFVQLRDGSLGFITCAHLFNTVQNDLKTFVVQPSYTVLSTDGVTKEDKDCGFLVRKIFEPRREVSIDAAVVKITSRIPNRGCFAFNSIFQLQEAGFDRVNYPVFDSGSVKKEINPEDTPKIIIKFGSNTGLTRGAFRLNGVQVRVKRKINLTTPINPQTFTMKGQYEIQSVGPKDFFQPGDSGSGVYIVDENKQLHCIGIAIGCTSYRSTIVTPIKDVLEALDLPSKLKTFKPENMQH</sequence>
<accession>A0ABQ9F2E7</accession>
<protein>
    <submittedName>
        <fullName evidence="4">Uncharacterized protein</fullName>
    </submittedName>
</protein>